<evidence type="ECO:0000313" key="3">
    <source>
        <dbReference type="Proteomes" id="UP001152607"/>
    </source>
</evidence>
<sequence>MMNGADSENEYYVEVKKKLIFVTIPHPRRRTALSDESNNSQDKSSRKKPTNDLEAYENVLVSKASIELADEYQVQAEVRDQNNYNMLFNGDFTGYGLQEVIENQLSAINSCMIKRPKPKVIELWIRLSAFAHWATDRDLTHWMMIDDSRRWSDTVAMIGYATISTLNTLDRAGLLQKDSPIKDLGFVLALLGDFSTKCFDVAGGIPWISKRCEVCWPWKIVHYAKMNGIPIHGVRDIEEKFVKKYDDEILVKWWNRKPCVDRWGWSTKWRHMLRNHGNDGLSILRRTRRLGGEMFNVTRMDEEEKHV</sequence>
<comment type="caution">
    <text evidence="2">The sequence shown here is derived from an EMBL/GenBank/DDBJ whole genome shotgun (WGS) entry which is preliminary data.</text>
</comment>
<evidence type="ECO:0000256" key="1">
    <source>
        <dbReference type="SAM" id="MobiDB-lite"/>
    </source>
</evidence>
<feature type="region of interest" description="Disordered" evidence="1">
    <location>
        <begin position="31"/>
        <end position="51"/>
    </location>
</feature>
<dbReference type="AlphaFoldDB" id="A0A9W4UVN0"/>
<dbReference type="OrthoDB" id="3705825at2759"/>
<accession>A0A9W4UVN0</accession>
<dbReference type="Proteomes" id="UP001152607">
    <property type="component" value="Unassembled WGS sequence"/>
</dbReference>
<evidence type="ECO:0000313" key="2">
    <source>
        <dbReference type="EMBL" id="CAI6342314.1"/>
    </source>
</evidence>
<organism evidence="2 3">
    <name type="scientific">Periconia digitata</name>
    <dbReference type="NCBI Taxonomy" id="1303443"/>
    <lineage>
        <taxon>Eukaryota</taxon>
        <taxon>Fungi</taxon>
        <taxon>Dikarya</taxon>
        <taxon>Ascomycota</taxon>
        <taxon>Pezizomycotina</taxon>
        <taxon>Dothideomycetes</taxon>
        <taxon>Pleosporomycetidae</taxon>
        <taxon>Pleosporales</taxon>
        <taxon>Massarineae</taxon>
        <taxon>Periconiaceae</taxon>
        <taxon>Periconia</taxon>
    </lineage>
</organism>
<dbReference type="EMBL" id="CAOQHR010000013">
    <property type="protein sequence ID" value="CAI6342314.1"/>
    <property type="molecule type" value="Genomic_DNA"/>
</dbReference>
<gene>
    <name evidence="2" type="ORF">PDIGIT_LOCUS15519</name>
</gene>
<reference evidence="2" key="1">
    <citation type="submission" date="2023-01" db="EMBL/GenBank/DDBJ databases">
        <authorList>
            <person name="Van Ghelder C."/>
            <person name="Rancurel C."/>
        </authorList>
    </citation>
    <scope>NUCLEOTIDE SEQUENCE</scope>
    <source>
        <strain evidence="2">CNCM I-4278</strain>
    </source>
</reference>
<protein>
    <submittedName>
        <fullName evidence="2">Uncharacterized protein</fullName>
    </submittedName>
</protein>
<name>A0A9W4UVN0_9PLEO</name>
<proteinExistence type="predicted"/>
<keyword evidence="3" id="KW-1185">Reference proteome</keyword>